<proteinExistence type="predicted"/>
<reference evidence="1" key="1">
    <citation type="submission" date="2019-08" db="EMBL/GenBank/DDBJ databases">
        <authorList>
            <person name="Kucharzyk K."/>
            <person name="Murdoch R.W."/>
            <person name="Higgins S."/>
            <person name="Loffler F."/>
        </authorList>
    </citation>
    <scope>NUCLEOTIDE SEQUENCE</scope>
</reference>
<gene>
    <name evidence="1" type="ORF">SDC9_174053</name>
</gene>
<accession>A0A645GI74</accession>
<organism evidence="1">
    <name type="scientific">bioreactor metagenome</name>
    <dbReference type="NCBI Taxonomy" id="1076179"/>
    <lineage>
        <taxon>unclassified sequences</taxon>
        <taxon>metagenomes</taxon>
        <taxon>ecological metagenomes</taxon>
    </lineage>
</organism>
<protein>
    <submittedName>
        <fullName evidence="1">Uncharacterized protein</fullName>
    </submittedName>
</protein>
<comment type="caution">
    <text evidence="1">The sequence shown here is derived from an EMBL/GenBank/DDBJ whole genome shotgun (WGS) entry which is preliminary data.</text>
</comment>
<sequence length="31" mass="3560">MNAKFWVEPDTKKGCAVLFDHIEQKRQGLGI</sequence>
<dbReference type="EMBL" id="VSSQ01076212">
    <property type="protein sequence ID" value="MPN26628.1"/>
    <property type="molecule type" value="Genomic_DNA"/>
</dbReference>
<evidence type="ECO:0000313" key="1">
    <source>
        <dbReference type="EMBL" id="MPN26628.1"/>
    </source>
</evidence>
<name>A0A645GI74_9ZZZZ</name>
<dbReference type="AlphaFoldDB" id="A0A645GI74"/>